<evidence type="ECO:0000259" key="4">
    <source>
        <dbReference type="Pfam" id="PF20237"/>
    </source>
</evidence>
<feature type="coiled-coil region" evidence="1">
    <location>
        <begin position="83"/>
        <end position="110"/>
    </location>
</feature>
<feature type="transmembrane region" description="Helical" evidence="3">
    <location>
        <begin position="274"/>
        <end position="291"/>
    </location>
</feature>
<keyword evidence="1" id="KW-0175">Coiled coil</keyword>
<evidence type="ECO:0000256" key="1">
    <source>
        <dbReference type="SAM" id="Coils"/>
    </source>
</evidence>
<keyword evidence="6" id="KW-1185">Reference proteome</keyword>
<feature type="transmembrane region" description="Helical" evidence="3">
    <location>
        <begin position="297"/>
        <end position="314"/>
    </location>
</feature>
<name>A0A8K0VZ82_9PLEO</name>
<feature type="compositionally biased region" description="Polar residues" evidence="2">
    <location>
        <begin position="21"/>
        <end position="33"/>
    </location>
</feature>
<comment type="caution">
    <text evidence="5">The sequence shown here is derived from an EMBL/GenBank/DDBJ whole genome shotgun (WGS) entry which is preliminary data.</text>
</comment>
<reference evidence="5" key="1">
    <citation type="journal article" date="2021" name="Nat. Commun.">
        <title>Genetic determinants of endophytism in the Arabidopsis root mycobiome.</title>
        <authorList>
            <person name="Mesny F."/>
            <person name="Miyauchi S."/>
            <person name="Thiergart T."/>
            <person name="Pickel B."/>
            <person name="Atanasova L."/>
            <person name="Karlsson M."/>
            <person name="Huettel B."/>
            <person name="Barry K.W."/>
            <person name="Haridas S."/>
            <person name="Chen C."/>
            <person name="Bauer D."/>
            <person name="Andreopoulos W."/>
            <person name="Pangilinan J."/>
            <person name="LaButti K."/>
            <person name="Riley R."/>
            <person name="Lipzen A."/>
            <person name="Clum A."/>
            <person name="Drula E."/>
            <person name="Henrissat B."/>
            <person name="Kohler A."/>
            <person name="Grigoriev I.V."/>
            <person name="Martin F.M."/>
            <person name="Hacquard S."/>
        </authorList>
    </citation>
    <scope>NUCLEOTIDE SEQUENCE</scope>
    <source>
        <strain evidence="5">MPI-SDFR-AT-0120</strain>
    </source>
</reference>
<protein>
    <recommendedName>
        <fullName evidence="4">DUF6594 domain-containing protein</fullName>
    </recommendedName>
</protein>
<proteinExistence type="predicted"/>
<evidence type="ECO:0000313" key="5">
    <source>
        <dbReference type="EMBL" id="KAH7087193.1"/>
    </source>
</evidence>
<dbReference type="EMBL" id="JAGMVJ010000010">
    <property type="protein sequence ID" value="KAH7087193.1"/>
    <property type="molecule type" value="Genomic_DNA"/>
</dbReference>
<evidence type="ECO:0000256" key="2">
    <source>
        <dbReference type="SAM" id="MobiDB-lite"/>
    </source>
</evidence>
<dbReference type="PANTHER" id="PTHR34502:SF4">
    <property type="entry name" value="DUF6594 DOMAIN-CONTAINING PROTEIN"/>
    <property type="match status" value="1"/>
</dbReference>
<organism evidence="5 6">
    <name type="scientific">Paraphoma chrysanthemicola</name>
    <dbReference type="NCBI Taxonomy" id="798071"/>
    <lineage>
        <taxon>Eukaryota</taxon>
        <taxon>Fungi</taxon>
        <taxon>Dikarya</taxon>
        <taxon>Ascomycota</taxon>
        <taxon>Pezizomycotina</taxon>
        <taxon>Dothideomycetes</taxon>
        <taxon>Pleosporomycetidae</taxon>
        <taxon>Pleosporales</taxon>
        <taxon>Pleosporineae</taxon>
        <taxon>Phaeosphaeriaceae</taxon>
        <taxon>Paraphoma</taxon>
    </lineage>
</organism>
<dbReference type="Pfam" id="PF20237">
    <property type="entry name" value="DUF6594"/>
    <property type="match status" value="1"/>
</dbReference>
<gene>
    <name evidence="5" type="ORF">FB567DRAFT_602803</name>
</gene>
<dbReference type="PANTHER" id="PTHR34502">
    <property type="entry name" value="DUF6594 DOMAIN-CONTAINING PROTEIN-RELATED"/>
    <property type="match status" value="1"/>
</dbReference>
<feature type="region of interest" description="Disordered" evidence="2">
    <location>
        <begin position="21"/>
        <end position="50"/>
    </location>
</feature>
<evidence type="ECO:0000313" key="6">
    <source>
        <dbReference type="Proteomes" id="UP000813461"/>
    </source>
</evidence>
<dbReference type="OrthoDB" id="5416037at2759"/>
<keyword evidence="3" id="KW-0812">Transmembrane</keyword>
<dbReference type="InterPro" id="IPR046529">
    <property type="entry name" value="DUF6594"/>
</dbReference>
<feature type="transmembrane region" description="Helical" evidence="3">
    <location>
        <begin position="241"/>
        <end position="262"/>
    </location>
</feature>
<sequence length="321" mass="36527">MGQVFTAPVLPVHNPAVTPGVHNSTHIPMNSLSAPVHTNGPTSGDPKKQPWKVEGYQEFSKWMASADDFFVFRRFESLNAATILWMQHRISELERRLQEIHQEVVNSEDNKRLKNSSFAWDAQWMQERTKIMGELSCLLLQYNQSIDAFSKIRARPRAEDRQIKNVATWLKRKAINPKEAAFIQQEGDLIAINSRSRPPLGQWVEACQSLHLWKLFRAKFVPGLHVDSKATVYSSDSKFEGFTTVSIIATGLIMLLAPMWWLECISESENRLKIITGFICVFITIMSMATINRPFEVVAATAAYAAVLMVFMQIDGKNKRE</sequence>
<dbReference type="Proteomes" id="UP000813461">
    <property type="component" value="Unassembled WGS sequence"/>
</dbReference>
<keyword evidence="3" id="KW-0472">Membrane</keyword>
<evidence type="ECO:0000256" key="3">
    <source>
        <dbReference type="SAM" id="Phobius"/>
    </source>
</evidence>
<dbReference type="AlphaFoldDB" id="A0A8K0VZ82"/>
<feature type="domain" description="DUF6594" evidence="4">
    <location>
        <begin position="56"/>
        <end position="309"/>
    </location>
</feature>
<accession>A0A8K0VZ82</accession>
<keyword evidence="3" id="KW-1133">Transmembrane helix</keyword>